<proteinExistence type="predicted"/>
<dbReference type="EMBL" id="WBJY01000001">
    <property type="protein sequence ID" value="KAB1650231.1"/>
    <property type="molecule type" value="Genomic_DNA"/>
</dbReference>
<evidence type="ECO:0000256" key="1">
    <source>
        <dbReference type="SAM" id="MobiDB-lite"/>
    </source>
</evidence>
<dbReference type="RefSeq" id="WP_158028815.1">
    <property type="nucleotide sequence ID" value="NZ_BMHG01000001.1"/>
</dbReference>
<protein>
    <recommendedName>
        <fullName evidence="6">Gram-positive cocci surface proteins LPxTG domain-containing protein</fullName>
    </recommendedName>
</protein>
<keyword evidence="3" id="KW-0732">Signal</keyword>
<accession>A0A6H9WRH6</accession>
<feature type="signal peptide" evidence="3">
    <location>
        <begin position="1"/>
        <end position="33"/>
    </location>
</feature>
<keyword evidence="2" id="KW-0812">Transmembrane</keyword>
<dbReference type="Proteomes" id="UP000431744">
    <property type="component" value="Unassembled WGS sequence"/>
</dbReference>
<reference evidence="4 5" key="1">
    <citation type="submission" date="2019-09" db="EMBL/GenBank/DDBJ databases">
        <title>Phylogeny of genus Pseudoclavibacter and closely related genus.</title>
        <authorList>
            <person name="Li Y."/>
        </authorList>
    </citation>
    <scope>NUCLEOTIDE SEQUENCE [LARGE SCALE GENOMIC DNA]</scope>
    <source>
        <strain evidence="4 5">EGI 60007</strain>
    </source>
</reference>
<evidence type="ECO:0000256" key="3">
    <source>
        <dbReference type="SAM" id="SignalP"/>
    </source>
</evidence>
<gene>
    <name evidence="4" type="ORF">F8O04_08565</name>
</gene>
<feature type="chain" id="PRO_5026009062" description="Gram-positive cocci surface proteins LPxTG domain-containing protein" evidence="3">
    <location>
        <begin position="34"/>
        <end position="374"/>
    </location>
</feature>
<name>A0A6H9WRH6_9MICO</name>
<keyword evidence="5" id="KW-1185">Reference proteome</keyword>
<feature type="compositionally biased region" description="Low complexity" evidence="1">
    <location>
        <begin position="285"/>
        <end position="327"/>
    </location>
</feature>
<organism evidence="4 5">
    <name type="scientific">Pseudoclavibacter endophyticus</name>
    <dbReference type="NCBI Taxonomy" id="1778590"/>
    <lineage>
        <taxon>Bacteria</taxon>
        <taxon>Bacillati</taxon>
        <taxon>Actinomycetota</taxon>
        <taxon>Actinomycetes</taxon>
        <taxon>Micrococcales</taxon>
        <taxon>Microbacteriaceae</taxon>
        <taxon>Pseudoclavibacter</taxon>
    </lineage>
</organism>
<sequence length="374" mass="37974">MRSLFSSISAATIAVAMGVGGLLLIAPAQPASAAGATSDLSVTYFRDQQPNGQYDEGEDLNPGLLYAQDAAGNWYGTGAGDDGTFNFADLPAGEYQVYFQLANPRSTAFNVDGNERMEVVEVPRVTDATWINSRTGERSTFSTVAGERSVTTVTVSSGSDMLQVGVSMISSTAVVFTPGSEEPTYEAASIAFIDGADEIASYESASNGDYLAVTAPGGATQYNFLEAAMGVVVTPVDGYVVESVTATNSGGEALTVTNAGTGVYTIARSDLTSSFDRATFTVTLAEAPTPTPTETATPTETPTETATPTATADPTDPADPTTPTTPGQGTGGNGTGDDDGLASTDGGNGLLIAAVAAAALTLGGAALLLRRRTA</sequence>
<comment type="caution">
    <text evidence="4">The sequence shown here is derived from an EMBL/GenBank/DDBJ whole genome shotgun (WGS) entry which is preliminary data.</text>
</comment>
<evidence type="ECO:0000313" key="4">
    <source>
        <dbReference type="EMBL" id="KAB1650231.1"/>
    </source>
</evidence>
<evidence type="ECO:0000256" key="2">
    <source>
        <dbReference type="SAM" id="Phobius"/>
    </source>
</evidence>
<keyword evidence="2" id="KW-1133">Transmembrane helix</keyword>
<dbReference type="AlphaFoldDB" id="A0A6H9WRH6"/>
<dbReference type="SUPFAM" id="SSF117074">
    <property type="entry name" value="Hypothetical protein PA1324"/>
    <property type="match status" value="1"/>
</dbReference>
<feature type="region of interest" description="Disordered" evidence="1">
    <location>
        <begin position="284"/>
        <end position="342"/>
    </location>
</feature>
<keyword evidence="2" id="KW-0472">Membrane</keyword>
<feature type="transmembrane region" description="Helical" evidence="2">
    <location>
        <begin position="350"/>
        <end position="369"/>
    </location>
</feature>
<dbReference type="OrthoDB" id="3169091at2"/>
<evidence type="ECO:0000313" key="5">
    <source>
        <dbReference type="Proteomes" id="UP000431744"/>
    </source>
</evidence>
<evidence type="ECO:0008006" key="6">
    <source>
        <dbReference type="Google" id="ProtNLM"/>
    </source>
</evidence>